<feature type="transmembrane region" description="Helical" evidence="7">
    <location>
        <begin position="217"/>
        <end position="238"/>
    </location>
</feature>
<gene>
    <name evidence="9" type="ORF">V3328_22005</name>
</gene>
<evidence type="ECO:0000256" key="1">
    <source>
        <dbReference type="ARBA" id="ARBA00004429"/>
    </source>
</evidence>
<dbReference type="RefSeq" id="WP_340331874.1">
    <property type="nucleotide sequence ID" value="NZ_JAZHOF010000010.1"/>
</dbReference>
<comment type="caution">
    <text evidence="9">The sequence shown here is derived from an EMBL/GenBank/DDBJ whole genome shotgun (WGS) entry which is preliminary data.</text>
</comment>
<keyword evidence="6 7" id="KW-0472">Membrane</keyword>
<dbReference type="PIRSF" id="PIRSF006066">
    <property type="entry name" value="HI0050"/>
    <property type="match status" value="1"/>
</dbReference>
<feature type="transmembrane region" description="Helical" evidence="7">
    <location>
        <begin position="275"/>
        <end position="299"/>
    </location>
</feature>
<dbReference type="NCBIfam" id="TIGR00786">
    <property type="entry name" value="dctM"/>
    <property type="match status" value="1"/>
</dbReference>
<evidence type="ECO:0000256" key="2">
    <source>
        <dbReference type="ARBA" id="ARBA00022475"/>
    </source>
</evidence>
<dbReference type="InterPro" id="IPR010656">
    <property type="entry name" value="DctM"/>
</dbReference>
<evidence type="ECO:0000256" key="6">
    <source>
        <dbReference type="ARBA" id="ARBA00023136"/>
    </source>
</evidence>
<reference evidence="9 10" key="1">
    <citation type="submission" date="2024-02" db="EMBL/GenBank/DDBJ databases">
        <title>Genome analysis and characterization of Microbaculum marinisediminis sp. nov., isolated from marine sediment.</title>
        <authorList>
            <person name="Du Z.-J."/>
            <person name="Ye Y.-Q."/>
            <person name="Zhang Z.-R."/>
            <person name="Yuan S.-M."/>
            <person name="Zhang X.-Y."/>
        </authorList>
    </citation>
    <scope>NUCLEOTIDE SEQUENCE [LARGE SCALE GENOMIC DNA]</scope>
    <source>
        <strain evidence="9 10">SDUM1044001</strain>
    </source>
</reference>
<feature type="transmembrane region" description="Helical" evidence="7">
    <location>
        <begin position="106"/>
        <end position="127"/>
    </location>
</feature>
<feature type="transmembrane region" description="Helical" evidence="7">
    <location>
        <begin position="361"/>
        <end position="388"/>
    </location>
</feature>
<feature type="transmembrane region" description="Helical" evidence="7">
    <location>
        <begin position="51"/>
        <end position="70"/>
    </location>
</feature>
<dbReference type="Proteomes" id="UP001378188">
    <property type="component" value="Unassembled WGS sequence"/>
</dbReference>
<dbReference type="PANTHER" id="PTHR33362:SF2">
    <property type="entry name" value="TRAP TRANSPORTER LARGE PERMEASE PROTEIN"/>
    <property type="match status" value="1"/>
</dbReference>
<dbReference type="GO" id="GO:0005886">
    <property type="term" value="C:plasma membrane"/>
    <property type="evidence" value="ECO:0007669"/>
    <property type="project" value="UniProtKB-SubCell"/>
</dbReference>
<feature type="transmembrane region" description="Helical" evidence="7">
    <location>
        <begin position="311"/>
        <end position="329"/>
    </location>
</feature>
<keyword evidence="2" id="KW-1003">Cell membrane</keyword>
<feature type="transmembrane region" description="Helical" evidence="7">
    <location>
        <begin position="400"/>
        <end position="427"/>
    </location>
</feature>
<accession>A0AAW9S1X9</accession>
<dbReference type="PANTHER" id="PTHR33362">
    <property type="entry name" value="SIALIC ACID TRAP TRANSPORTER PERMEASE PROTEIN SIAT-RELATED"/>
    <property type="match status" value="1"/>
</dbReference>
<organism evidence="9 10">
    <name type="scientific">Microbaculum marinum</name>
    <dbReference type="NCBI Taxonomy" id="1764581"/>
    <lineage>
        <taxon>Bacteria</taxon>
        <taxon>Pseudomonadati</taxon>
        <taxon>Pseudomonadota</taxon>
        <taxon>Alphaproteobacteria</taxon>
        <taxon>Hyphomicrobiales</taxon>
        <taxon>Tepidamorphaceae</taxon>
        <taxon>Microbaculum</taxon>
    </lineage>
</organism>
<name>A0AAW9S1X9_9HYPH</name>
<evidence type="ECO:0000256" key="7">
    <source>
        <dbReference type="RuleBase" id="RU369079"/>
    </source>
</evidence>
<evidence type="ECO:0000313" key="9">
    <source>
        <dbReference type="EMBL" id="MEJ8574173.1"/>
    </source>
</evidence>
<evidence type="ECO:0000256" key="4">
    <source>
        <dbReference type="ARBA" id="ARBA00022692"/>
    </source>
</evidence>
<feature type="transmembrane region" description="Helical" evidence="7">
    <location>
        <begin position="139"/>
        <end position="165"/>
    </location>
</feature>
<feature type="transmembrane region" description="Helical" evidence="7">
    <location>
        <begin position="171"/>
        <end position="196"/>
    </location>
</feature>
<keyword evidence="3 7" id="KW-0997">Cell inner membrane</keyword>
<keyword evidence="10" id="KW-1185">Reference proteome</keyword>
<keyword evidence="7" id="KW-0813">Transport</keyword>
<evidence type="ECO:0000256" key="3">
    <source>
        <dbReference type="ARBA" id="ARBA00022519"/>
    </source>
</evidence>
<sequence>MGDVFPVILMFATLFVLMAIRTPIAFALLASSFGPILIEERLSLLIVAQRTYNSLDTFLLLAVPFFLLAGSLMNETGITVRLIRFAAALVGHLRGGLAQINVVVSMMFAGISGSSLADVAGAGTILIPAMRDRGFPVAFSVAITATSSVMGVLIPPSLLLIVWGAVTGTSIGALFIGGIVPGVVLGLSLMIAVYVIARRRSFPVEERRDRSEIVSSLKDAILALFMPVVVVGGIRLGWFTPTEASIIAVLYALALGLVVYRSVAIRRLPTIFFNAAKLVSTSMFCVGSAGVFGFLLAYYRVPQLLAELAGGFSSPALLLIAISCLLLVLGTFLDGLVIAIICGPLFLPAVTNLGVHPVHYGLVSCMAIAIGVVTPPYGLCLLMAASIGKIPVASAFPDTFRLIGAMLAALLLVILVPAITVGLVQVFGP</sequence>
<comment type="subunit">
    <text evidence="7">The complex comprises the extracytoplasmic solute receptor protein and the two transmembrane proteins.</text>
</comment>
<evidence type="ECO:0000259" key="8">
    <source>
        <dbReference type="Pfam" id="PF06808"/>
    </source>
</evidence>
<comment type="similarity">
    <text evidence="7">Belongs to the TRAP transporter large permease family.</text>
</comment>
<comment type="function">
    <text evidence="7">Part of the tripartite ATP-independent periplasmic (TRAP) transport system.</text>
</comment>
<comment type="subcellular location">
    <subcellularLocation>
        <location evidence="1 7">Cell inner membrane</location>
        <topology evidence="1 7">Multi-pass membrane protein</topology>
    </subcellularLocation>
</comment>
<evidence type="ECO:0000313" key="10">
    <source>
        <dbReference type="Proteomes" id="UP001378188"/>
    </source>
</evidence>
<dbReference type="Pfam" id="PF06808">
    <property type="entry name" value="DctM"/>
    <property type="match status" value="1"/>
</dbReference>
<dbReference type="InterPro" id="IPR004681">
    <property type="entry name" value="TRAP_DctM"/>
</dbReference>
<feature type="domain" description="TRAP C4-dicarboxylate transport system permease DctM subunit" evidence="8">
    <location>
        <begin position="11"/>
        <end position="419"/>
    </location>
</feature>
<dbReference type="EMBL" id="JAZHOF010000010">
    <property type="protein sequence ID" value="MEJ8574173.1"/>
    <property type="molecule type" value="Genomic_DNA"/>
</dbReference>
<keyword evidence="5 7" id="KW-1133">Transmembrane helix</keyword>
<feature type="transmembrane region" description="Helical" evidence="7">
    <location>
        <begin position="7"/>
        <end position="31"/>
    </location>
</feature>
<dbReference type="AlphaFoldDB" id="A0AAW9S1X9"/>
<feature type="transmembrane region" description="Helical" evidence="7">
    <location>
        <begin position="336"/>
        <end position="355"/>
    </location>
</feature>
<keyword evidence="4 7" id="KW-0812">Transmembrane</keyword>
<proteinExistence type="inferred from homology"/>
<dbReference type="GO" id="GO:0022857">
    <property type="term" value="F:transmembrane transporter activity"/>
    <property type="evidence" value="ECO:0007669"/>
    <property type="project" value="UniProtKB-UniRule"/>
</dbReference>
<evidence type="ECO:0000256" key="5">
    <source>
        <dbReference type="ARBA" id="ARBA00022989"/>
    </source>
</evidence>
<feature type="transmembrane region" description="Helical" evidence="7">
    <location>
        <begin position="244"/>
        <end position="263"/>
    </location>
</feature>
<protein>
    <recommendedName>
        <fullName evidence="7">TRAP transporter large permease protein</fullName>
    </recommendedName>
</protein>